<evidence type="ECO:0008006" key="3">
    <source>
        <dbReference type="Google" id="ProtNLM"/>
    </source>
</evidence>
<dbReference type="STRING" id="1069081.SAMN05660197_1560"/>
<evidence type="ECO:0000313" key="1">
    <source>
        <dbReference type="EMBL" id="SMC09738.1"/>
    </source>
</evidence>
<protein>
    <recommendedName>
        <fullName evidence="3">Nitrogen regulatory protein P-II family</fullName>
    </recommendedName>
</protein>
<accession>A0A1W1WTU3</accession>
<dbReference type="OrthoDB" id="9803021at2"/>
<dbReference type="Proteomes" id="UP000192602">
    <property type="component" value="Unassembled WGS sequence"/>
</dbReference>
<name>A0A1W1WTU3_9BACT</name>
<reference evidence="2" key="1">
    <citation type="submission" date="2017-04" db="EMBL/GenBank/DDBJ databases">
        <authorList>
            <person name="Varghese N."/>
            <person name="Submissions S."/>
        </authorList>
    </citation>
    <scope>NUCLEOTIDE SEQUENCE [LARGE SCALE GENOMIC DNA]</scope>
    <source>
        <strain evidence="2">DSM 16512</strain>
    </source>
</reference>
<evidence type="ECO:0000313" key="2">
    <source>
        <dbReference type="Proteomes" id="UP000192602"/>
    </source>
</evidence>
<proteinExistence type="predicted"/>
<sequence>MKFVALVAIIPNEMEEKGVEIAKNAGAGAVTIISGKNIGLKEKKIFFGVTLEEAMSILLFILPRKLSLKVLRALKNELNVEDTENSSIIFTLPLEHVVGINKEELHKFESEIKTIL</sequence>
<dbReference type="SUPFAM" id="SSF54913">
    <property type="entry name" value="GlnB-like"/>
    <property type="match status" value="1"/>
</dbReference>
<dbReference type="AlphaFoldDB" id="A0A1W1WTU3"/>
<dbReference type="RefSeq" id="WP_084275954.1">
    <property type="nucleotide sequence ID" value="NZ_AP026671.1"/>
</dbReference>
<dbReference type="InterPro" id="IPR011322">
    <property type="entry name" value="N-reg_PII-like_a/b"/>
</dbReference>
<gene>
    <name evidence="1" type="ORF">SAMN05660197_1560</name>
</gene>
<keyword evidence="2" id="KW-1185">Reference proteome</keyword>
<dbReference type="EMBL" id="FWWZ01000001">
    <property type="protein sequence ID" value="SMC09738.1"/>
    <property type="molecule type" value="Genomic_DNA"/>
</dbReference>
<organism evidence="1 2">
    <name type="scientific">Nitratiruptor tergarcus DSM 16512</name>
    <dbReference type="NCBI Taxonomy" id="1069081"/>
    <lineage>
        <taxon>Bacteria</taxon>
        <taxon>Pseudomonadati</taxon>
        <taxon>Campylobacterota</taxon>
        <taxon>Epsilonproteobacteria</taxon>
        <taxon>Nautiliales</taxon>
        <taxon>Nitratiruptoraceae</taxon>
        <taxon>Nitratiruptor</taxon>
    </lineage>
</organism>